<dbReference type="Proteomes" id="UP000244450">
    <property type="component" value="Unassembled WGS sequence"/>
</dbReference>
<name>A0A2T7BMQ7_9BACT</name>
<dbReference type="SUPFAM" id="SSF46689">
    <property type="entry name" value="Homeodomain-like"/>
    <property type="match status" value="2"/>
</dbReference>
<proteinExistence type="predicted"/>
<dbReference type="RefSeq" id="WP_108685586.1">
    <property type="nucleotide sequence ID" value="NZ_QCYK01000001.1"/>
</dbReference>
<dbReference type="OrthoDB" id="652919at2"/>
<reference evidence="5 6" key="1">
    <citation type="submission" date="2018-04" db="EMBL/GenBank/DDBJ databases">
        <title>Chitinophaga fuyangensis sp. nov., isolated from soil in a chemical factory.</title>
        <authorList>
            <person name="Chen K."/>
        </authorList>
    </citation>
    <scope>NUCLEOTIDE SEQUENCE [LARGE SCALE GENOMIC DNA]</scope>
    <source>
        <strain evidence="5 6">LY-1</strain>
    </source>
</reference>
<evidence type="ECO:0000259" key="4">
    <source>
        <dbReference type="PROSITE" id="PS01124"/>
    </source>
</evidence>
<keyword evidence="1" id="KW-0805">Transcription regulation</keyword>
<sequence length="277" mass="31179">MYAAYTNRPVPGCTAMYTAQCADVSAAYSRFREDACHMLHVPRTIINIILHGQKRMYDGNAVHHLRAGDIFLIPRDTLLCSEILPGGFESLNLQLPDALVAGLLHAGPAPAGKARTRSLPLQMPRDWDRYTQTLLHCTQTSTALDVAALEDALLALLRQQPEATMVFSMLRAAQPPALGLAIRAVGEHLEELRHLEALAGRSCMSRASLQRHFRQRYQVSPMAWLQEQRLGRAGFLLRTTRLPIREIAYSSGFEDLTHFYRAFRRQFGTTPARWRTT</sequence>
<dbReference type="SMART" id="SM00342">
    <property type="entry name" value="HTH_ARAC"/>
    <property type="match status" value="1"/>
</dbReference>
<dbReference type="AlphaFoldDB" id="A0A2T7BMQ7"/>
<dbReference type="InterPro" id="IPR018060">
    <property type="entry name" value="HTH_AraC"/>
</dbReference>
<evidence type="ECO:0000256" key="1">
    <source>
        <dbReference type="ARBA" id="ARBA00023015"/>
    </source>
</evidence>
<dbReference type="GO" id="GO:0003700">
    <property type="term" value="F:DNA-binding transcription factor activity"/>
    <property type="evidence" value="ECO:0007669"/>
    <property type="project" value="InterPro"/>
</dbReference>
<dbReference type="Pfam" id="PF12833">
    <property type="entry name" value="HTH_18"/>
    <property type="match status" value="1"/>
</dbReference>
<dbReference type="PANTHER" id="PTHR46796">
    <property type="entry name" value="HTH-TYPE TRANSCRIPTIONAL ACTIVATOR RHAS-RELATED"/>
    <property type="match status" value="1"/>
</dbReference>
<dbReference type="InterPro" id="IPR011051">
    <property type="entry name" value="RmlC_Cupin_sf"/>
</dbReference>
<dbReference type="InterPro" id="IPR020449">
    <property type="entry name" value="Tscrpt_reg_AraC-type_HTH"/>
</dbReference>
<dbReference type="PROSITE" id="PS01124">
    <property type="entry name" value="HTH_ARAC_FAMILY_2"/>
    <property type="match status" value="1"/>
</dbReference>
<dbReference type="PRINTS" id="PR00032">
    <property type="entry name" value="HTHARAC"/>
</dbReference>
<comment type="caution">
    <text evidence="5">The sequence shown here is derived from an EMBL/GenBank/DDBJ whole genome shotgun (WGS) entry which is preliminary data.</text>
</comment>
<accession>A0A2T7BMQ7</accession>
<dbReference type="InterPro" id="IPR050204">
    <property type="entry name" value="AraC_XylS_family_regulators"/>
</dbReference>
<feature type="domain" description="HTH araC/xylS-type" evidence="4">
    <location>
        <begin position="179"/>
        <end position="277"/>
    </location>
</feature>
<evidence type="ECO:0000313" key="5">
    <source>
        <dbReference type="EMBL" id="PUZ28946.1"/>
    </source>
</evidence>
<keyword evidence="6" id="KW-1185">Reference proteome</keyword>
<gene>
    <name evidence="5" type="ORF">DCC81_05595</name>
</gene>
<dbReference type="InterPro" id="IPR009057">
    <property type="entry name" value="Homeodomain-like_sf"/>
</dbReference>
<dbReference type="Gene3D" id="1.10.10.60">
    <property type="entry name" value="Homeodomain-like"/>
    <property type="match status" value="1"/>
</dbReference>
<dbReference type="GO" id="GO:0043565">
    <property type="term" value="F:sequence-specific DNA binding"/>
    <property type="evidence" value="ECO:0007669"/>
    <property type="project" value="InterPro"/>
</dbReference>
<protein>
    <recommendedName>
        <fullName evidence="4">HTH araC/xylS-type domain-containing protein</fullName>
    </recommendedName>
</protein>
<organism evidence="5 6">
    <name type="scientific">Chitinophaga parva</name>
    <dbReference type="NCBI Taxonomy" id="2169414"/>
    <lineage>
        <taxon>Bacteria</taxon>
        <taxon>Pseudomonadati</taxon>
        <taxon>Bacteroidota</taxon>
        <taxon>Chitinophagia</taxon>
        <taxon>Chitinophagales</taxon>
        <taxon>Chitinophagaceae</taxon>
        <taxon>Chitinophaga</taxon>
    </lineage>
</organism>
<evidence type="ECO:0000256" key="2">
    <source>
        <dbReference type="ARBA" id="ARBA00023125"/>
    </source>
</evidence>
<dbReference type="InterPro" id="IPR003313">
    <property type="entry name" value="AraC-bd"/>
</dbReference>
<dbReference type="Pfam" id="PF02311">
    <property type="entry name" value="AraC_binding"/>
    <property type="match status" value="1"/>
</dbReference>
<keyword evidence="3" id="KW-0804">Transcription</keyword>
<evidence type="ECO:0000256" key="3">
    <source>
        <dbReference type="ARBA" id="ARBA00023163"/>
    </source>
</evidence>
<dbReference type="EMBL" id="QCYK01000001">
    <property type="protein sequence ID" value="PUZ28946.1"/>
    <property type="molecule type" value="Genomic_DNA"/>
</dbReference>
<dbReference type="SUPFAM" id="SSF51182">
    <property type="entry name" value="RmlC-like cupins"/>
    <property type="match status" value="1"/>
</dbReference>
<keyword evidence="2" id="KW-0238">DNA-binding</keyword>
<evidence type="ECO:0000313" key="6">
    <source>
        <dbReference type="Proteomes" id="UP000244450"/>
    </source>
</evidence>